<keyword evidence="1" id="KW-0472">Membrane</keyword>
<evidence type="ECO:0000313" key="2">
    <source>
        <dbReference type="EMBL" id="CAB4560098.1"/>
    </source>
</evidence>
<dbReference type="Gene3D" id="3.30.110.170">
    <property type="entry name" value="Protein of unknown function (DUF541), domain 1"/>
    <property type="match status" value="1"/>
</dbReference>
<evidence type="ECO:0000256" key="1">
    <source>
        <dbReference type="SAM" id="Phobius"/>
    </source>
</evidence>
<sequence length="252" mass="26110">MNGNEGSNGVAGLRSSLALSIPAAILAVALALGLNQVGNGFAARSETGISVTGSARVNATADNAVWSLNVNATSPTLSTSVKSVNDDMDQLVAYLKEGGFPTEAIQLGALATYGNEEWVNGNSTGRILSYRAERPVTVRSTDVNLVASMSNGIGALLERGVQINNFGPNYYISSLKDLRPELLKEAMIDAQSRAKAIVESTGGKVGVAIAVRSGPFQVTSPDSVDTAAGGYYDTSTIEKTVTATVTATFKTE</sequence>
<organism evidence="2">
    <name type="scientific">freshwater metagenome</name>
    <dbReference type="NCBI Taxonomy" id="449393"/>
    <lineage>
        <taxon>unclassified sequences</taxon>
        <taxon>metagenomes</taxon>
        <taxon>ecological metagenomes</taxon>
    </lineage>
</organism>
<dbReference type="PANTHER" id="PTHR34387:SF2">
    <property type="entry name" value="SLR1258 PROTEIN"/>
    <property type="match status" value="1"/>
</dbReference>
<dbReference type="Pfam" id="PF04402">
    <property type="entry name" value="SIMPL"/>
    <property type="match status" value="1"/>
</dbReference>
<reference evidence="2" key="1">
    <citation type="submission" date="2020-05" db="EMBL/GenBank/DDBJ databases">
        <authorList>
            <person name="Chiriac C."/>
            <person name="Salcher M."/>
            <person name="Ghai R."/>
            <person name="Kavagutti S V."/>
        </authorList>
    </citation>
    <scope>NUCLEOTIDE SEQUENCE</scope>
</reference>
<proteinExistence type="predicted"/>
<feature type="transmembrane region" description="Helical" evidence="1">
    <location>
        <begin position="12"/>
        <end position="34"/>
    </location>
</feature>
<dbReference type="PANTHER" id="PTHR34387">
    <property type="entry name" value="SLR1258 PROTEIN"/>
    <property type="match status" value="1"/>
</dbReference>
<dbReference type="InterPro" id="IPR052022">
    <property type="entry name" value="26kDa_periplasmic_antigen"/>
</dbReference>
<gene>
    <name evidence="2" type="ORF">UFOPK1650_00108</name>
</gene>
<accession>A0A6J6DFD9</accession>
<dbReference type="GO" id="GO:0006974">
    <property type="term" value="P:DNA damage response"/>
    <property type="evidence" value="ECO:0007669"/>
    <property type="project" value="TreeGrafter"/>
</dbReference>
<protein>
    <submittedName>
        <fullName evidence="2">Unannotated protein</fullName>
    </submittedName>
</protein>
<keyword evidence="1" id="KW-1133">Transmembrane helix</keyword>
<dbReference type="EMBL" id="CAEZTJ010000006">
    <property type="protein sequence ID" value="CAB4560098.1"/>
    <property type="molecule type" value="Genomic_DNA"/>
</dbReference>
<keyword evidence="1" id="KW-0812">Transmembrane</keyword>
<dbReference type="Gene3D" id="3.30.70.2970">
    <property type="entry name" value="Protein of unknown function (DUF541), domain 2"/>
    <property type="match status" value="1"/>
</dbReference>
<name>A0A6J6DFD9_9ZZZZ</name>
<dbReference type="InterPro" id="IPR007497">
    <property type="entry name" value="SIMPL/DUF541"/>
</dbReference>
<dbReference type="AlphaFoldDB" id="A0A6J6DFD9"/>